<feature type="region of interest" description="Disordered" evidence="2">
    <location>
        <begin position="417"/>
        <end position="461"/>
    </location>
</feature>
<dbReference type="Pfam" id="PF12222">
    <property type="entry name" value="PNGaseA"/>
    <property type="match status" value="1"/>
</dbReference>
<keyword evidence="1" id="KW-0175">Coiled coil</keyword>
<dbReference type="AlphaFoldDB" id="A0A0M0LQ46"/>
<evidence type="ECO:0000313" key="5">
    <source>
        <dbReference type="Proteomes" id="UP000037460"/>
    </source>
</evidence>
<organism evidence="4 5">
    <name type="scientific">Chrysochromulina tobinii</name>
    <dbReference type="NCBI Taxonomy" id="1460289"/>
    <lineage>
        <taxon>Eukaryota</taxon>
        <taxon>Haptista</taxon>
        <taxon>Haptophyta</taxon>
        <taxon>Prymnesiophyceae</taxon>
        <taxon>Prymnesiales</taxon>
        <taxon>Chrysochromulinaceae</taxon>
        <taxon>Chrysochromulina</taxon>
    </lineage>
</organism>
<feature type="domain" description="Peptide N-acetyl-beta-D-glucosaminyl asparaginase amidase A N-terminal" evidence="3">
    <location>
        <begin position="3"/>
        <end position="375"/>
    </location>
</feature>
<evidence type="ECO:0000313" key="4">
    <source>
        <dbReference type="EMBL" id="KOO52858.1"/>
    </source>
</evidence>
<dbReference type="InterPro" id="IPR021102">
    <property type="entry name" value="PNGase_A"/>
</dbReference>
<dbReference type="OrthoDB" id="1612078at2759"/>
<accession>A0A0M0LQ46</accession>
<protein>
    <submittedName>
        <fullName evidence="4">Peptide-n4-asparagine amidase a</fullName>
    </submittedName>
</protein>
<proteinExistence type="predicted"/>
<dbReference type="PANTHER" id="PTHR31104">
    <property type="entry name" value="PEPTIDE-N4-(N-ACETYL-BETA-GLUCOSAMINYL)ASPARAGINE AMIDASE A PROTEIN"/>
    <property type="match status" value="1"/>
</dbReference>
<evidence type="ECO:0000256" key="1">
    <source>
        <dbReference type="SAM" id="Coils"/>
    </source>
</evidence>
<sequence>MPCSVTLFGNVTFNTWRQVEIARYEPPADCPPPWTSVQLEFIGEVAGVQYDRVGALWLGGVELLRTTTPEPTGYDESGRARRAVRWHIARSLHHYQALFLHAATVEMSIPNVVNANYTGNISVSSSLKFISAPPPPDPSAPVPSPLPLLRDGSFSSAKADEEAMPAPIAPPAASVSVDVSIAAFADLPPADAIVPLVLSTVVASDAAITPWERLAIATTSAPNMSTRVTISERTAVRAVLDVYVSPHGCEEFWYSNVPNALGGEGVCAGGAYREVEVLVDGIFAGAAFPFPVIYSGGINPVLWRPIAGLHSLNVPPLTFDLTPFVGVMDDGLPHTIDVRIAPAQGSQSSGTWYVDPVLRLWHAADGLTRTGRVVKAERVAVSTTANVERLAGDSVRVLTSGSSSYEIEGEIWIKSEGADAAPGPDEGEAANPAEEGGARRDHEGEDTQPVNSTSELPGIVGTSVDTFEDGVKSSVKPPGEVVVLDNATSEDARLALPGSIAAGFTGDPGSSTLPWATRMAARAASRTAHKVSSAQLAPETAPELKRQVSSNMVVGIILQVRRHSIRSVLEATNNNSILNETLGFSDTIGVMTSVTNTTITRLPFDADGNGGVWLESLRSVPGIIEATTRSLSRYPYLIGIRELLDASHASWSLEGHVQMRKERQEEWRYGNDDPQMALNWSFASSAQGQYARMYGGTDAQQRRVVLMRSTANASFQSPGACFSQNLSSTDGGIEHASFRDECVVSPMRRVLCGAFDECAAERDGINVPAPPPMPEVGDILRLSSPGAKDELASLLADALGELAELKQRNRELEDQAKGAKDALWEADAMLQLGLVPPPRIGHMVGTRRIGHMVGALDVAPADAAVPTDAAAATPHAPIAQDASPVALVPALDTDLLYRLPTRRVRLGGDGGGGGGGGGGEKIAKKTLRFVLKRSSHSSQAIIPDR</sequence>
<keyword evidence="5" id="KW-1185">Reference proteome</keyword>
<name>A0A0M0LQ46_9EUKA</name>
<gene>
    <name evidence="4" type="ORF">Ctob_012735</name>
</gene>
<feature type="coiled-coil region" evidence="1">
    <location>
        <begin position="788"/>
        <end position="822"/>
    </location>
</feature>
<evidence type="ECO:0000256" key="2">
    <source>
        <dbReference type="SAM" id="MobiDB-lite"/>
    </source>
</evidence>
<reference evidence="5" key="1">
    <citation type="journal article" date="2015" name="PLoS Genet.">
        <title>Genome Sequence and Transcriptome Analyses of Chrysochromulina tobin: Metabolic Tools for Enhanced Algal Fitness in the Prominent Order Prymnesiales (Haptophyceae).</title>
        <authorList>
            <person name="Hovde B.T."/>
            <person name="Deodato C.R."/>
            <person name="Hunsperger H.M."/>
            <person name="Ryken S.A."/>
            <person name="Yost W."/>
            <person name="Jha R.K."/>
            <person name="Patterson J."/>
            <person name="Monnat R.J. Jr."/>
            <person name="Barlow S.B."/>
            <person name="Starkenburg S.R."/>
            <person name="Cattolico R.A."/>
        </authorList>
    </citation>
    <scope>NUCLEOTIDE SEQUENCE</scope>
    <source>
        <strain evidence="5">CCMP291</strain>
    </source>
</reference>
<feature type="compositionally biased region" description="Low complexity" evidence="2">
    <location>
        <begin position="418"/>
        <end position="435"/>
    </location>
</feature>
<evidence type="ECO:0000259" key="3">
    <source>
        <dbReference type="Pfam" id="PF12222"/>
    </source>
</evidence>
<feature type="compositionally biased region" description="Basic and acidic residues" evidence="2">
    <location>
        <begin position="436"/>
        <end position="445"/>
    </location>
</feature>
<dbReference type="Proteomes" id="UP000037460">
    <property type="component" value="Unassembled WGS sequence"/>
</dbReference>
<dbReference type="EMBL" id="JWZX01000479">
    <property type="protein sequence ID" value="KOO52858.1"/>
    <property type="molecule type" value="Genomic_DNA"/>
</dbReference>
<comment type="caution">
    <text evidence="4">The sequence shown here is derived from an EMBL/GenBank/DDBJ whole genome shotgun (WGS) entry which is preliminary data.</text>
</comment>
<dbReference type="InterPro" id="IPR056948">
    <property type="entry name" value="PNGaseA_N"/>
</dbReference>